<organism>
    <name type="scientific">Serpula lacrymans var. lacrymans (strain S7.9)</name>
    <name type="common">Dry rot fungus</name>
    <dbReference type="NCBI Taxonomy" id="578457"/>
    <lineage>
        <taxon>Eukaryota</taxon>
        <taxon>Fungi</taxon>
        <taxon>Dikarya</taxon>
        <taxon>Basidiomycota</taxon>
        <taxon>Agaricomycotina</taxon>
        <taxon>Agaricomycetes</taxon>
        <taxon>Agaricomycetidae</taxon>
        <taxon>Boletales</taxon>
        <taxon>Coniophorineae</taxon>
        <taxon>Serpulaceae</taxon>
        <taxon>Serpula</taxon>
    </lineage>
</organism>
<gene>
    <name evidence="2" type="ORF">SERLADRAFT_437657</name>
</gene>
<proteinExistence type="predicted"/>
<feature type="compositionally biased region" description="Basic and acidic residues" evidence="1">
    <location>
        <begin position="33"/>
        <end position="44"/>
    </location>
</feature>
<feature type="region of interest" description="Disordered" evidence="1">
    <location>
        <begin position="1"/>
        <end position="54"/>
    </location>
</feature>
<dbReference type="KEGG" id="sla:SERLADRAFT_437657"/>
<dbReference type="RefSeq" id="XP_007318061.1">
    <property type="nucleotide sequence ID" value="XM_007317999.1"/>
</dbReference>
<accession>F8NUT1</accession>
<dbReference type="EMBL" id="GL945433">
    <property type="protein sequence ID" value="EGO25939.1"/>
    <property type="molecule type" value="Genomic_DNA"/>
</dbReference>
<reference evidence="2" key="1">
    <citation type="submission" date="2011-04" db="EMBL/GenBank/DDBJ databases">
        <title>Evolution of plant cell wall degrading machinery underlies the functional diversity of forest fungi.</title>
        <authorList>
            <consortium name="US DOE Joint Genome Institute (JGI-PGF)"/>
            <person name="Eastwood D.C."/>
            <person name="Floudas D."/>
            <person name="Binder M."/>
            <person name="Majcherczyk A."/>
            <person name="Schneider P."/>
            <person name="Aerts A."/>
            <person name="Asiegbu F.O."/>
            <person name="Baker S.E."/>
            <person name="Barry K."/>
            <person name="Bendiksby M."/>
            <person name="Blumentritt M."/>
            <person name="Coutinho P.M."/>
            <person name="Cullen D."/>
            <person name="Cullen D."/>
            <person name="Gathman A."/>
            <person name="Goodell B."/>
            <person name="Henrissat B."/>
            <person name="Ihrmark K."/>
            <person name="Kauserud H."/>
            <person name="Kohler A."/>
            <person name="LaButti K."/>
            <person name="Lapidus A."/>
            <person name="Lavin J.L."/>
            <person name="Lee Y.-H."/>
            <person name="Lindquist E."/>
            <person name="Lilly W."/>
            <person name="Lucas S."/>
            <person name="Morin E."/>
            <person name="Murat C."/>
            <person name="Oguiza J.A."/>
            <person name="Park J."/>
            <person name="Pisabarro A.G."/>
            <person name="Riley R."/>
            <person name="Rosling A."/>
            <person name="Salamov A."/>
            <person name="Schmidt O."/>
            <person name="Schmutz J."/>
            <person name="Skrede I."/>
            <person name="Stenlid J."/>
            <person name="Wiebenga A."/>
            <person name="Xie X."/>
            <person name="Kues U."/>
            <person name="Hibbett D.S."/>
            <person name="Hoffmeister D."/>
            <person name="Hogberg N."/>
            <person name="Martin F."/>
            <person name="Grigoriev I.V."/>
            <person name="Watkinson S.C."/>
        </authorList>
    </citation>
    <scope>NUCLEOTIDE SEQUENCE</scope>
    <source>
        <strain evidence="2">S7.9</strain>
    </source>
</reference>
<sequence>MSLNHERPSRSINSEYKRSSRHTNNPNNVTKPLQEKGKSKDTRLIPHPHPGPPSPLLPFALSICSFLNPLRIAVTRRLPARPILPNRLQYENGKMIVPKDQQSRTQAPYAPHPHPQ</sequence>
<evidence type="ECO:0000256" key="1">
    <source>
        <dbReference type="SAM" id="MobiDB-lite"/>
    </source>
</evidence>
<dbReference type="GeneID" id="18814899"/>
<dbReference type="AlphaFoldDB" id="F8NUT1"/>
<protein>
    <submittedName>
        <fullName evidence="2">Uncharacterized protein</fullName>
    </submittedName>
</protein>
<evidence type="ECO:0000313" key="2">
    <source>
        <dbReference type="EMBL" id="EGO25939.1"/>
    </source>
</evidence>
<dbReference type="HOGENOM" id="CLU_2098319_0_0_1"/>
<feature type="region of interest" description="Disordered" evidence="1">
    <location>
        <begin position="95"/>
        <end position="116"/>
    </location>
</feature>
<dbReference type="Proteomes" id="UP000008064">
    <property type="component" value="Unassembled WGS sequence"/>
</dbReference>
<name>F8NUT1_SERL9</name>
<feature type="compositionally biased region" description="Polar residues" evidence="1">
    <location>
        <begin position="22"/>
        <end position="31"/>
    </location>
</feature>